<dbReference type="InterPro" id="IPR005546">
    <property type="entry name" value="Autotransporte_beta"/>
</dbReference>
<evidence type="ECO:0000259" key="1">
    <source>
        <dbReference type="PROSITE" id="PS51208"/>
    </source>
</evidence>
<comment type="caution">
    <text evidence="2">The sequence shown here is derived from an EMBL/GenBank/DDBJ whole genome shotgun (WGS) entry which is preliminary data.</text>
</comment>
<dbReference type="PANTHER" id="PTHR35037">
    <property type="entry name" value="C-TERMINAL REGION OF AIDA-LIKE PROTEIN"/>
    <property type="match status" value="1"/>
</dbReference>
<dbReference type="RefSeq" id="WP_217964040.1">
    <property type="nucleotide sequence ID" value="NZ_JAHTBN010000003.1"/>
</dbReference>
<dbReference type="Pfam" id="PF18883">
    <property type="entry name" value="AC_1"/>
    <property type="match status" value="1"/>
</dbReference>
<dbReference type="Proteomes" id="UP001595848">
    <property type="component" value="Unassembled WGS sequence"/>
</dbReference>
<dbReference type="EMBL" id="JBHSBV010000002">
    <property type="protein sequence ID" value="MFC4200729.1"/>
    <property type="molecule type" value="Genomic_DNA"/>
</dbReference>
<evidence type="ECO:0000313" key="3">
    <source>
        <dbReference type="Proteomes" id="UP001595848"/>
    </source>
</evidence>
<dbReference type="Pfam" id="PF03797">
    <property type="entry name" value="Autotransporter"/>
    <property type="match status" value="1"/>
</dbReference>
<gene>
    <name evidence="2" type="ORF">ACFOY1_07170</name>
</gene>
<dbReference type="SMART" id="SM00869">
    <property type="entry name" value="Autotransporter"/>
    <property type="match status" value="1"/>
</dbReference>
<reference evidence="3" key="1">
    <citation type="journal article" date="2019" name="Int. J. Syst. Evol. Microbiol.">
        <title>The Global Catalogue of Microorganisms (GCM) 10K type strain sequencing project: providing services to taxonomists for standard genome sequencing and annotation.</title>
        <authorList>
            <consortium name="The Broad Institute Genomics Platform"/>
            <consortium name="The Broad Institute Genome Sequencing Center for Infectious Disease"/>
            <person name="Wu L."/>
            <person name="Ma J."/>
        </authorList>
    </citation>
    <scope>NUCLEOTIDE SEQUENCE [LARGE SCALE GENOMIC DNA]</scope>
    <source>
        <strain evidence="3">LMG 24813</strain>
    </source>
</reference>
<dbReference type="InterPro" id="IPR006315">
    <property type="entry name" value="OM_autotransptr_brl_dom"/>
</dbReference>
<name>A0ABV8NW81_9BURK</name>
<accession>A0ABV8NW81</accession>
<dbReference type="CDD" id="cd01344">
    <property type="entry name" value="PL2_Passenger_AT"/>
    <property type="match status" value="1"/>
</dbReference>
<protein>
    <submittedName>
        <fullName evidence="2">Autotransporter outer membrane beta-barrel domain-containing protein</fullName>
    </submittedName>
</protein>
<dbReference type="NCBIfam" id="TIGR01414">
    <property type="entry name" value="autotrans_barl"/>
    <property type="match status" value="1"/>
</dbReference>
<proteinExistence type="predicted"/>
<evidence type="ECO:0000313" key="2">
    <source>
        <dbReference type="EMBL" id="MFC4200729.1"/>
    </source>
</evidence>
<keyword evidence="3" id="KW-1185">Reference proteome</keyword>
<dbReference type="PROSITE" id="PS51208">
    <property type="entry name" value="AUTOTRANSPORTER"/>
    <property type="match status" value="1"/>
</dbReference>
<feature type="domain" description="Autotransporter" evidence="1">
    <location>
        <begin position="755"/>
        <end position="1032"/>
    </location>
</feature>
<dbReference type="InterPro" id="IPR043990">
    <property type="entry name" value="AC_1"/>
</dbReference>
<dbReference type="PANTHER" id="PTHR35037:SF3">
    <property type="entry name" value="C-TERMINAL REGION OF AIDA-LIKE PROTEIN"/>
    <property type="match status" value="1"/>
</dbReference>
<sequence>MKNTNPVLMLGCVRDAPLQSIGYLALGFALVACSSAYGQFVNETVTSGTVTESGYSYDDTVAGTAAIKASGTGVINLTDTQATGVAGHTNALMATAGGQIFMHGGSATLGDNAIVSGNGRSPAVYAYNGGSITLDQGAQVNIGQTSGPNALGNGVTAYSTNGSATTVNLDDVTITRNQNGYVSGNTGRYLTATGAGASIVANNVTTGAATTGGIVAVENQARMTITNSTLNQANVYNLASGTSGPATMLSISDTAINGRGTAPVNVLGTSWVAANTVRGSTTLTNVSIAMDGDASSYGGVYASGIYGAGVMADTTSDIAVHGGLITTSGVDSMGIEATDNSAGVAKGGAGAVTVDAAGAQGPASIQTSGAGAYGAYANLGGTIAIADASISTSGANADGLRATLGDALNPSLSTASVAPAAITMTGGSVTTTGAGANGVSLDGGTSVGLNGVAVHAAGSGVSITDANQSGKTNTVTMAGGALASQGDAFVVNGASAGIDVSGTAPIVPASGNLLNLSNGATATFTATGETLNGNIVSDAASSGDVYLNSGTVLTGMVDPVSMTIDASSRWNVTASSVATDLSNAGTIAFAAPADPDNAAGYSTLTARNYVGNNGTIILNTKLGADNSPSNKLIIDGGSATGTTTLLVKNTNGAGAATTGDGIVLVDAINGATTSPGAFKLGSAVSVGAYDYNLNYQNLAKSDQSWYLRSIVTPSGPALSPAAQTALPYADVLSNFAQATLGTLQQRTGNRVWTGGTVDGRGTWGRVAGQYSSYDPKSGSPYTQGIGFLQAGYEGVAARRPSGELTMGAYAIAGTSSAHIDVTHDPVTGAARPGGKITSTGTGLGLNATWLGKNGLYADAVGQFTWYDSDLSNKSGTGNQGWSGAASLELGKRFGLGSGWALVPQTQLAWTHVDFDSYTDNSGNKISLGKGDSLQGRIGVRVEKQSESAARDLQLYGIANLEYEFLNGTSVEVSGTTLDQRNQRLWGEVGAGATYVLNKKWSLYAEADYATALSGGSGNNYSVRGTAGLRYRW</sequence>
<dbReference type="InterPro" id="IPR051551">
    <property type="entry name" value="Autotransporter_adhesion"/>
</dbReference>
<dbReference type="PROSITE" id="PS51257">
    <property type="entry name" value="PROKAR_LIPOPROTEIN"/>
    <property type="match status" value="1"/>
</dbReference>
<organism evidence="2 3">
    <name type="scientific">Candidimonas humi</name>
    <dbReference type="NCBI Taxonomy" id="683355"/>
    <lineage>
        <taxon>Bacteria</taxon>
        <taxon>Pseudomonadati</taxon>
        <taxon>Pseudomonadota</taxon>
        <taxon>Betaproteobacteria</taxon>
        <taxon>Burkholderiales</taxon>
        <taxon>Alcaligenaceae</taxon>
        <taxon>Candidimonas</taxon>
    </lineage>
</organism>